<dbReference type="InterPro" id="IPR050756">
    <property type="entry name" value="CSN3"/>
</dbReference>
<sequence>MFNICSNFFSQPNLRKPHHISLLRQESQNIFNIFDVLKSRLKAPAERTQLLYLLYQYCLIINTDGHSINHLYLEFMQLAIETKSYDLALPVAEHSVFQADVVTVKNVQSTLTNIQAQQYFYYAGLVCAACKKFTSAVKLFNIGLSIPVSKANIVQEAIWQKYMICYMLAYRTSAPPPLFLVEPQYLAMATQNELIQTISDYFSRPEASPEEMAEKIEVNRVRLKAITCYGLAKQLIGVLRERQLIRQTQIFDSVSIASPPPQLMAKGQQLILRLLRLFRVSSVDMRIDMDGGSVFFVNEKDISNALTRETQLAKKIQEQMLLLSELSTQLEKTKSDTKQNSYLLQRIVNASEERD</sequence>
<dbReference type="Proteomes" id="UP001281761">
    <property type="component" value="Unassembled WGS sequence"/>
</dbReference>
<reference evidence="3 4" key="1">
    <citation type="journal article" date="2022" name="bioRxiv">
        <title>Genomics of Preaxostyla Flagellates Illuminates Evolutionary Transitions and the Path Towards Mitochondrial Loss.</title>
        <authorList>
            <person name="Novak L.V.F."/>
            <person name="Treitli S.C."/>
            <person name="Pyrih J."/>
            <person name="Halakuc P."/>
            <person name="Pipaliya S.V."/>
            <person name="Vacek V."/>
            <person name="Brzon O."/>
            <person name="Soukal P."/>
            <person name="Eme L."/>
            <person name="Dacks J.B."/>
            <person name="Karnkowska A."/>
            <person name="Elias M."/>
            <person name="Hampl V."/>
        </authorList>
    </citation>
    <scope>NUCLEOTIDE SEQUENCE [LARGE SCALE GENOMIC DNA]</scope>
    <source>
        <strain evidence="3">NAU3</strain>
        <tissue evidence="3">Gut</tissue>
    </source>
</reference>
<accession>A0ABQ9Y4V0</accession>
<evidence type="ECO:0000313" key="3">
    <source>
        <dbReference type="EMBL" id="KAK2958772.1"/>
    </source>
</evidence>
<dbReference type="EMBL" id="JARBJD010000035">
    <property type="protein sequence ID" value="KAK2958772.1"/>
    <property type="molecule type" value="Genomic_DNA"/>
</dbReference>
<organism evidence="3 4">
    <name type="scientific">Blattamonas nauphoetae</name>
    <dbReference type="NCBI Taxonomy" id="2049346"/>
    <lineage>
        <taxon>Eukaryota</taxon>
        <taxon>Metamonada</taxon>
        <taxon>Preaxostyla</taxon>
        <taxon>Oxymonadida</taxon>
        <taxon>Blattamonas</taxon>
    </lineage>
</organism>
<dbReference type="InterPro" id="IPR055089">
    <property type="entry name" value="COP9_N"/>
</dbReference>
<evidence type="ECO:0000313" key="4">
    <source>
        <dbReference type="Proteomes" id="UP001281761"/>
    </source>
</evidence>
<keyword evidence="1" id="KW-0963">Cytoplasm</keyword>
<dbReference type="Pfam" id="PF22788">
    <property type="entry name" value="COP9_hel_rpt"/>
    <property type="match status" value="1"/>
</dbReference>
<protein>
    <recommendedName>
        <fullName evidence="2">COP9 signalosome complex subunit 3 N-terminal helical repeats domain-containing protein</fullName>
    </recommendedName>
</protein>
<comment type="caution">
    <text evidence="3">The sequence shown here is derived from an EMBL/GenBank/DDBJ whole genome shotgun (WGS) entry which is preliminary data.</text>
</comment>
<dbReference type="PANTHER" id="PTHR10758:SF1">
    <property type="entry name" value="COP9 SIGNALOSOME COMPLEX SUBUNIT 3"/>
    <property type="match status" value="1"/>
</dbReference>
<dbReference type="PANTHER" id="PTHR10758">
    <property type="entry name" value="26S PROTEASOME NON-ATPASE REGULATORY SUBUNIT 3/COP9 SIGNALOSOME COMPLEX SUBUNIT 3"/>
    <property type="match status" value="1"/>
</dbReference>
<gene>
    <name evidence="3" type="ORF">BLNAU_6275</name>
</gene>
<feature type="domain" description="COP9 signalosome complex subunit 3 N-terminal helical repeats" evidence="2">
    <location>
        <begin position="26"/>
        <end position="170"/>
    </location>
</feature>
<evidence type="ECO:0000256" key="1">
    <source>
        <dbReference type="ARBA" id="ARBA00022490"/>
    </source>
</evidence>
<proteinExistence type="predicted"/>
<evidence type="ECO:0000259" key="2">
    <source>
        <dbReference type="Pfam" id="PF22788"/>
    </source>
</evidence>
<keyword evidence="4" id="KW-1185">Reference proteome</keyword>
<name>A0ABQ9Y4V0_9EUKA</name>